<keyword evidence="1" id="KW-0812">Transmembrane</keyword>
<dbReference type="SUPFAM" id="SSF50242">
    <property type="entry name" value="TIMP-like"/>
    <property type="match status" value="1"/>
</dbReference>
<reference evidence="2 3" key="1">
    <citation type="submission" date="2019-07" db="EMBL/GenBank/DDBJ databases">
        <title>Whole genome shotgun sequence of Empedobacter brevis NBRC 14943.</title>
        <authorList>
            <person name="Hosoyama A."/>
            <person name="Uohara A."/>
            <person name="Ohji S."/>
            <person name="Ichikawa N."/>
        </authorList>
    </citation>
    <scope>NUCLEOTIDE SEQUENCE [LARGE SCALE GENOMIC DNA]</scope>
    <source>
        <strain evidence="2 3">NBRC 14943</strain>
    </source>
</reference>
<evidence type="ECO:0000256" key="1">
    <source>
        <dbReference type="SAM" id="Phobius"/>
    </source>
</evidence>
<accession>A0A511NIJ1</accession>
<keyword evidence="1" id="KW-0472">Membrane</keyword>
<proteinExistence type="predicted"/>
<keyword evidence="3" id="KW-1185">Reference proteome</keyword>
<feature type="transmembrane region" description="Helical" evidence="1">
    <location>
        <begin position="163"/>
        <end position="183"/>
    </location>
</feature>
<dbReference type="Proteomes" id="UP000321245">
    <property type="component" value="Unassembled WGS sequence"/>
</dbReference>
<name>A0A511NIJ1_9FLAO</name>
<dbReference type="InterPro" id="IPR008993">
    <property type="entry name" value="TIMP-like_OB-fold"/>
</dbReference>
<dbReference type="EMBL" id="BJXC01000011">
    <property type="protein sequence ID" value="GEM52041.1"/>
    <property type="molecule type" value="Genomic_DNA"/>
</dbReference>
<evidence type="ECO:0000313" key="3">
    <source>
        <dbReference type="Proteomes" id="UP000321245"/>
    </source>
</evidence>
<dbReference type="STRING" id="1218108.GCA_000382425_03173"/>
<comment type="caution">
    <text evidence="2">The sequence shown here is derived from an EMBL/GenBank/DDBJ whole genome shotgun (WGS) entry which is preliminary data.</text>
</comment>
<gene>
    <name evidence="2" type="ORF">EB1_18310</name>
</gene>
<dbReference type="Gene3D" id="2.40.50.120">
    <property type="match status" value="1"/>
</dbReference>
<protein>
    <submittedName>
        <fullName evidence="2">Uncharacterized protein</fullName>
    </submittedName>
</protein>
<dbReference type="AlphaFoldDB" id="A0A511NIJ1"/>
<organism evidence="2 3">
    <name type="scientific">Empedobacter brevis NBRC 14943 = ATCC 43319</name>
    <dbReference type="NCBI Taxonomy" id="1218108"/>
    <lineage>
        <taxon>Bacteria</taxon>
        <taxon>Pseudomonadati</taxon>
        <taxon>Bacteroidota</taxon>
        <taxon>Flavobacteriia</taxon>
        <taxon>Flavobacteriales</taxon>
        <taxon>Weeksellaceae</taxon>
        <taxon>Empedobacter</taxon>
    </lineage>
</organism>
<sequence>MRSSINNSFDDADAIFIGKVIEIDKTKYDFSSNPVYVYTFEITKDFKRKYQGNKSEKFYTTIYTPLSSMVGGCGSSFSLNETYLIYGYHSNIGTLTSLCTRTLDLESVEKNELDSLEIKSNLFFKKKKDIVDVEIYGAYSDHNNELLNEYENEILKLKSMNKIYIILISIVSTLLFISLFFNFRSK</sequence>
<keyword evidence="1" id="KW-1133">Transmembrane helix</keyword>
<evidence type="ECO:0000313" key="2">
    <source>
        <dbReference type="EMBL" id="GEM52041.1"/>
    </source>
</evidence>